<name>Q2QGD8_BACTU</name>
<accession>Q2QGD8</accession>
<reference evidence="2" key="1">
    <citation type="submission" date="2005-05" db="EMBL/GenBank/DDBJ databases">
        <title>PCR characterization of indigenous Bacillus thuringiensis isolates from Madurai.</title>
        <authorList>
            <person name="Mahalakshmi A."/>
            <person name="Sujatha K."/>
            <person name="Shenbagarathai R."/>
        </authorList>
    </citation>
    <scope>NUCLEOTIDE SEQUENCE</scope>
    <source>
        <strain evidence="2">LDC-9</strain>
    </source>
</reference>
<dbReference type="AlphaFoldDB" id="Q2QGD8"/>
<feature type="domain" description="Pesticidal crystal protein" evidence="1">
    <location>
        <begin position="13"/>
        <end position="49"/>
    </location>
</feature>
<organism evidence="2">
    <name type="scientific">Bacillus thuringiensis</name>
    <dbReference type="NCBI Taxonomy" id="1428"/>
    <lineage>
        <taxon>Bacteria</taxon>
        <taxon>Bacillati</taxon>
        <taxon>Bacillota</taxon>
        <taxon>Bacilli</taxon>
        <taxon>Bacillales</taxon>
        <taxon>Bacillaceae</taxon>
        <taxon>Bacillus</taxon>
        <taxon>Bacillus cereus group</taxon>
    </lineage>
</organism>
<dbReference type="Pfam" id="PF03944">
    <property type="entry name" value="Endotoxin_C"/>
    <property type="match status" value="1"/>
</dbReference>
<evidence type="ECO:0000259" key="1">
    <source>
        <dbReference type="Pfam" id="PF03944"/>
    </source>
</evidence>
<dbReference type="GO" id="GO:0090729">
    <property type="term" value="F:toxin activity"/>
    <property type="evidence" value="ECO:0007669"/>
    <property type="project" value="InterPro"/>
</dbReference>
<dbReference type="InterPro" id="IPR005638">
    <property type="entry name" value="Pest_crys_dom-III"/>
</dbReference>
<gene>
    <name evidence="2" type="primary">cry4B</name>
</gene>
<dbReference type="EMBL" id="DQ078743">
    <property type="protein sequence ID" value="ABC47686.1"/>
    <property type="molecule type" value="Genomic_DNA"/>
</dbReference>
<dbReference type="Gene3D" id="2.60.120.260">
    <property type="entry name" value="Galactose-binding domain-like"/>
    <property type="match status" value="1"/>
</dbReference>
<protein>
    <submittedName>
        <fullName evidence="2">Pesticidal crystal protein cry4B-like</fullName>
    </submittedName>
</protein>
<proteinExistence type="predicted"/>
<evidence type="ECO:0000313" key="2">
    <source>
        <dbReference type="EMBL" id="ABC47686.1"/>
    </source>
</evidence>
<sequence length="79" mass="8865">MKSLHKDPFEAIVPMTLSSNQLITIAIQPLNMTSNNQVIIDRIEIIPITQSVLDETENQNLESEREVVNALFTNDAKDA</sequence>